<protein>
    <submittedName>
        <fullName evidence="2">Uncharacterized protein</fullName>
    </submittedName>
</protein>
<dbReference type="AlphaFoldDB" id="A0A017SPG7"/>
<name>A0A017SPG7_ASPRC</name>
<feature type="compositionally biased region" description="Low complexity" evidence="1">
    <location>
        <begin position="165"/>
        <end position="187"/>
    </location>
</feature>
<feature type="region of interest" description="Disordered" evidence="1">
    <location>
        <begin position="488"/>
        <end position="566"/>
    </location>
</feature>
<feature type="compositionally biased region" description="Polar residues" evidence="1">
    <location>
        <begin position="109"/>
        <end position="120"/>
    </location>
</feature>
<organism evidence="2 3">
    <name type="scientific">Aspergillus ruber (strain CBS 135680)</name>
    <dbReference type="NCBI Taxonomy" id="1388766"/>
    <lineage>
        <taxon>Eukaryota</taxon>
        <taxon>Fungi</taxon>
        <taxon>Dikarya</taxon>
        <taxon>Ascomycota</taxon>
        <taxon>Pezizomycotina</taxon>
        <taxon>Eurotiomycetes</taxon>
        <taxon>Eurotiomycetidae</taxon>
        <taxon>Eurotiales</taxon>
        <taxon>Aspergillaceae</taxon>
        <taxon>Aspergillus</taxon>
        <taxon>Aspergillus subgen. Aspergillus</taxon>
    </lineage>
</organism>
<feature type="compositionally biased region" description="Basic and acidic residues" evidence="1">
    <location>
        <begin position="728"/>
        <end position="737"/>
    </location>
</feature>
<accession>A0A017SPG7</accession>
<evidence type="ECO:0000313" key="3">
    <source>
        <dbReference type="Proteomes" id="UP000019804"/>
    </source>
</evidence>
<evidence type="ECO:0000313" key="2">
    <source>
        <dbReference type="EMBL" id="EYE98852.1"/>
    </source>
</evidence>
<dbReference type="OrthoDB" id="4507173at2759"/>
<dbReference type="HOGENOM" id="CLU_319327_0_0_1"/>
<sequence>MCHPAILWYGCDHLTLTQLKCPLDVLNMEHISDELILACSGNACCLCALPMIPNIQELKSNWLSGSKVAKFFNVETDDRNIEKFIILFFEMGHHVQCEEHAALRLDVATTSRSPPASESGTPAPEPAVEPTQVPSPRSPVAKQNKRGHSASQNKLPQNTQKNKASTSKQSETTTTSQTQTQTQVVQKPPHSQPTPAIQPKPMATAAKATAPAPAQTYANTQFSMKKANDKSHVQCPQPTPTFQPVLTPQNFSQQPFPTPISPPLLKTKEDTLLAETFLQWKHELDLSGGDFTDVDFEDIQAYIELEEKSGTKHENQGPIQGLTGAGAVFDAELQQVSQPPTVHHSVKAQGDRIENRAHAGAALDTTVQQQQSRPIQRQAQNIQTCSAVDATFQQHRMSPVHYDAHLQTPRPVKPNFHAQQPQQNSTPLHHTTQELPNMNVNVQLPLQRAPVQNAAGSSVHTHPVQHTAQRPVNVDTHVQLSLQAAQIQHPSNDAHPQHPIQKPACVDGHAQRSQQPNASTQHSVQSVPHQRAPPQPVPQQNTAPQQLHNTTAHPEQATTPYDGTNWGDKGVYLPDKNVYFAGDKPHSPKLDALPLPELGTIFPRSESDSLVLKGHFDEQASFLEFTNIDELCNESGDAMMLDVAASSEHYIATVQGSHGQNRHQPADPLLLNQYGSQVAYDRVQTSDSGRSTPSHMNMNMDTQQPAVVHQFVQQPAQIVFHRNDTNSRTRLSSEEMHQIATVPKPKRKGRGRPRKAQMASVKIVDNGNSNGTTSPSNENVSTASTTSATDMPTASTSTTTIANDPTRGISKATAATSRITKQSTTTPPCPSTTTTKARSRSNSNTRTNTATASATKIKGRGRSTKKNEDNEPKGTLVTIERPPADNTADPTEEYIQRYSNPVAMLSPCSN</sequence>
<dbReference type="RefSeq" id="XP_040642540.1">
    <property type="nucleotide sequence ID" value="XM_040779905.1"/>
</dbReference>
<feature type="compositionally biased region" description="Polar residues" evidence="1">
    <location>
        <begin position="149"/>
        <end position="164"/>
    </location>
</feature>
<reference evidence="3" key="1">
    <citation type="journal article" date="2014" name="Nat. Commun.">
        <title>Genomic adaptations of the halophilic Dead Sea filamentous fungus Eurotium rubrum.</title>
        <authorList>
            <person name="Kis-Papo T."/>
            <person name="Weig A.R."/>
            <person name="Riley R."/>
            <person name="Persoh D."/>
            <person name="Salamov A."/>
            <person name="Sun H."/>
            <person name="Lipzen A."/>
            <person name="Wasser S.P."/>
            <person name="Rambold G."/>
            <person name="Grigoriev I.V."/>
            <person name="Nevo E."/>
        </authorList>
    </citation>
    <scope>NUCLEOTIDE SEQUENCE [LARGE SCALE GENOMIC DNA]</scope>
    <source>
        <strain evidence="3">CBS 135680</strain>
    </source>
</reference>
<keyword evidence="3" id="KW-1185">Reference proteome</keyword>
<proteinExistence type="predicted"/>
<feature type="region of interest" description="Disordered" evidence="1">
    <location>
        <begin position="728"/>
        <end position="890"/>
    </location>
</feature>
<dbReference type="GeneID" id="63695029"/>
<gene>
    <name evidence="2" type="ORF">EURHEDRAFT_399179</name>
</gene>
<feature type="compositionally biased region" description="Basic residues" evidence="1">
    <location>
        <begin position="744"/>
        <end position="755"/>
    </location>
</feature>
<evidence type="ECO:0000256" key="1">
    <source>
        <dbReference type="SAM" id="MobiDB-lite"/>
    </source>
</evidence>
<feature type="region of interest" description="Disordered" evidence="1">
    <location>
        <begin position="109"/>
        <end position="213"/>
    </location>
</feature>
<feature type="compositionally biased region" description="Low complexity" evidence="1">
    <location>
        <begin position="823"/>
        <end position="856"/>
    </location>
</feature>
<feature type="compositionally biased region" description="Low complexity" evidence="1">
    <location>
        <begin position="199"/>
        <end position="213"/>
    </location>
</feature>
<feature type="compositionally biased region" description="Polar residues" evidence="1">
    <location>
        <begin position="813"/>
        <end position="822"/>
    </location>
</feature>
<feature type="compositionally biased region" description="Low complexity" evidence="1">
    <location>
        <begin position="766"/>
        <end position="800"/>
    </location>
</feature>
<dbReference type="EMBL" id="KK088412">
    <property type="protein sequence ID" value="EYE98852.1"/>
    <property type="molecule type" value="Genomic_DNA"/>
</dbReference>
<feature type="compositionally biased region" description="Polar residues" evidence="1">
    <location>
        <begin position="538"/>
        <end position="562"/>
    </location>
</feature>
<dbReference type="Proteomes" id="UP000019804">
    <property type="component" value="Unassembled WGS sequence"/>
</dbReference>
<feature type="compositionally biased region" description="Polar residues" evidence="1">
    <location>
        <begin position="511"/>
        <end position="528"/>
    </location>
</feature>